<gene>
    <name evidence="1" type="ORF">LCGC14_0359980</name>
</gene>
<evidence type="ECO:0000313" key="1">
    <source>
        <dbReference type="EMBL" id="KKN77439.1"/>
    </source>
</evidence>
<proteinExistence type="predicted"/>
<dbReference type="EMBL" id="LAZR01000278">
    <property type="protein sequence ID" value="KKN77439.1"/>
    <property type="molecule type" value="Genomic_DNA"/>
</dbReference>
<organism evidence="1">
    <name type="scientific">marine sediment metagenome</name>
    <dbReference type="NCBI Taxonomy" id="412755"/>
    <lineage>
        <taxon>unclassified sequences</taxon>
        <taxon>metagenomes</taxon>
        <taxon>ecological metagenomes</taxon>
    </lineage>
</organism>
<sequence>MAENIDDIMKIIGTAIERYRPGGEFSETRASELAEKKRIAIPQMQAGLVSRGLAGTTVAAAIPSRFEMETAKPWQTETEKLRSSALMDAILAKAGFMERESGRDLQLKLAREEADLRQRLQNQQISSQQFIALLENARARSRNEALAERNRIDAAGGGGGAGGDGGGTTGGYGSSYGGVGTTYSEVSGGAGGGSYADPLAGQPMFTAEGGVGMYLGGQRSLSGEQVDWGQNYGDVPNSTAEATQRISSGGAGDVYSPGDFYVGGSDIGGTITSKYRTSSGKIVPGPLHA</sequence>
<dbReference type="AlphaFoldDB" id="A0A0F9TE31"/>
<name>A0A0F9TE31_9ZZZZ</name>
<protein>
    <submittedName>
        <fullName evidence="1">Uncharacterized protein</fullName>
    </submittedName>
</protein>
<reference evidence="1" key="1">
    <citation type="journal article" date="2015" name="Nature">
        <title>Complex archaea that bridge the gap between prokaryotes and eukaryotes.</title>
        <authorList>
            <person name="Spang A."/>
            <person name="Saw J.H."/>
            <person name="Jorgensen S.L."/>
            <person name="Zaremba-Niedzwiedzka K."/>
            <person name="Martijn J."/>
            <person name="Lind A.E."/>
            <person name="van Eijk R."/>
            <person name="Schleper C."/>
            <person name="Guy L."/>
            <person name="Ettema T.J."/>
        </authorList>
    </citation>
    <scope>NUCLEOTIDE SEQUENCE</scope>
</reference>
<comment type="caution">
    <text evidence="1">The sequence shown here is derived from an EMBL/GenBank/DDBJ whole genome shotgun (WGS) entry which is preliminary data.</text>
</comment>
<accession>A0A0F9TE31</accession>